<evidence type="ECO:0000313" key="3">
    <source>
        <dbReference type="Proteomes" id="UP000023541"/>
    </source>
</evidence>
<name>A0A023BWL9_9FLAO</name>
<dbReference type="RefSeq" id="WP_131248788.1">
    <property type="nucleotide sequence ID" value="NZ_AQRA01000003.1"/>
</dbReference>
<dbReference type="EMBL" id="AQRA01000003">
    <property type="protein sequence ID" value="EZH74446.1"/>
    <property type="molecule type" value="Genomic_DNA"/>
</dbReference>
<dbReference type="PANTHER" id="PTHR41339">
    <property type="entry name" value="LIPL48"/>
    <property type="match status" value="1"/>
</dbReference>
<feature type="signal peptide" evidence="1">
    <location>
        <begin position="1"/>
        <end position="20"/>
    </location>
</feature>
<evidence type="ECO:0000313" key="2">
    <source>
        <dbReference type="EMBL" id="EZH74446.1"/>
    </source>
</evidence>
<accession>A0A023BWL9</accession>
<protein>
    <recommendedName>
        <fullName evidence="4">T9SS C-terminal target domain-containing protein</fullName>
    </recommendedName>
</protein>
<dbReference type="eggNOG" id="COG5492">
    <property type="taxonomic scope" value="Bacteria"/>
</dbReference>
<reference evidence="2 3" key="1">
    <citation type="submission" date="2014-04" db="EMBL/GenBank/DDBJ databases">
        <title>Aquimarina sp. 22II-S11-z7 Genome Sequencing.</title>
        <authorList>
            <person name="Lai Q."/>
        </authorList>
    </citation>
    <scope>NUCLEOTIDE SEQUENCE [LARGE SCALE GENOMIC DNA]</scope>
    <source>
        <strain evidence="2 3">22II-S11-z7</strain>
    </source>
</reference>
<dbReference type="PANTHER" id="PTHR41339:SF1">
    <property type="entry name" value="SECRETED PROTEIN"/>
    <property type="match status" value="1"/>
</dbReference>
<feature type="chain" id="PRO_5001512002" description="T9SS C-terminal target domain-containing protein" evidence="1">
    <location>
        <begin position="21"/>
        <end position="422"/>
    </location>
</feature>
<dbReference type="STRING" id="1317122.ATO12_11795"/>
<sequence>MKLKSIPIILFYSLSFLSFSQTEINDNQMSWIKGWTNFDPNQREYPEPEEVLPNIIDSNSYLKNDVTYLMSGNVYVINNATLTIQEGTIIRCDVENAASLVITKGSKLIARGTKGFPIVFTSNKAQKSRKAGDWGGIIIAGSGIINSPAVSKTIEGNFLPQYSSYGGTQENELTTMMSYVRIEYAGKKINQSKELNGLSLYALGSNSIINNVMISYSADDSFECFGGRVNMSNLISYKAKDDDYDFTLGYNGELSNILAIRHPYISDVSGSYVIEADGYDKKEGFIDLEALSNIRIKNATLINLSDQNNYQHTTAAISSKNLAKLNLTNMRISGFANVVKFDKTYKSYSDLQKYFSLENSVFNVHSKSVLTQYSATINTDQLLKYNMYTNHFKSAADLFTDPFDQKKPIFTLKDSENYTVMQ</sequence>
<evidence type="ECO:0008006" key="4">
    <source>
        <dbReference type="Google" id="ProtNLM"/>
    </source>
</evidence>
<dbReference type="AlphaFoldDB" id="A0A023BWL9"/>
<dbReference type="OrthoDB" id="1521716at2"/>
<keyword evidence="3" id="KW-1185">Reference proteome</keyword>
<gene>
    <name evidence="2" type="ORF">ATO12_11795</name>
</gene>
<organism evidence="2 3">
    <name type="scientific">Aquimarina atlantica</name>
    <dbReference type="NCBI Taxonomy" id="1317122"/>
    <lineage>
        <taxon>Bacteria</taxon>
        <taxon>Pseudomonadati</taxon>
        <taxon>Bacteroidota</taxon>
        <taxon>Flavobacteriia</taxon>
        <taxon>Flavobacteriales</taxon>
        <taxon>Flavobacteriaceae</taxon>
        <taxon>Aquimarina</taxon>
    </lineage>
</organism>
<dbReference type="Proteomes" id="UP000023541">
    <property type="component" value="Unassembled WGS sequence"/>
</dbReference>
<evidence type="ECO:0000256" key="1">
    <source>
        <dbReference type="SAM" id="SignalP"/>
    </source>
</evidence>
<keyword evidence="1" id="KW-0732">Signal</keyword>
<comment type="caution">
    <text evidence="2">The sequence shown here is derived from an EMBL/GenBank/DDBJ whole genome shotgun (WGS) entry which is preliminary data.</text>
</comment>
<proteinExistence type="predicted"/>